<feature type="compositionally biased region" description="Basic and acidic residues" evidence="1">
    <location>
        <begin position="31"/>
        <end position="45"/>
    </location>
</feature>
<evidence type="ECO:0008006" key="4">
    <source>
        <dbReference type="Google" id="ProtNLM"/>
    </source>
</evidence>
<reference evidence="2" key="1">
    <citation type="submission" date="2021-10" db="EMBL/GenBank/DDBJ databases">
        <title>De novo Genome Assembly of Clathrus columnatus (Basidiomycota, Fungi) Using Illumina and Nanopore Sequence Data.</title>
        <authorList>
            <person name="Ogiso-Tanaka E."/>
            <person name="Itagaki H."/>
            <person name="Hosoya T."/>
            <person name="Hosaka K."/>
        </authorList>
    </citation>
    <scope>NUCLEOTIDE SEQUENCE</scope>
    <source>
        <strain evidence="2">MO-923</strain>
    </source>
</reference>
<organism evidence="2 3">
    <name type="scientific">Clathrus columnatus</name>
    <dbReference type="NCBI Taxonomy" id="1419009"/>
    <lineage>
        <taxon>Eukaryota</taxon>
        <taxon>Fungi</taxon>
        <taxon>Dikarya</taxon>
        <taxon>Basidiomycota</taxon>
        <taxon>Agaricomycotina</taxon>
        <taxon>Agaricomycetes</taxon>
        <taxon>Phallomycetidae</taxon>
        <taxon>Phallales</taxon>
        <taxon>Clathraceae</taxon>
        <taxon>Clathrus</taxon>
    </lineage>
</organism>
<evidence type="ECO:0000313" key="2">
    <source>
        <dbReference type="EMBL" id="GJJ09707.1"/>
    </source>
</evidence>
<gene>
    <name evidence="2" type="ORF">Clacol_003931</name>
</gene>
<feature type="compositionally biased region" description="Polar residues" evidence="1">
    <location>
        <begin position="653"/>
        <end position="665"/>
    </location>
</feature>
<feature type="region of interest" description="Disordered" evidence="1">
    <location>
        <begin position="477"/>
        <end position="564"/>
    </location>
</feature>
<keyword evidence="3" id="KW-1185">Reference proteome</keyword>
<dbReference type="AlphaFoldDB" id="A0AAV5A558"/>
<sequence length="680" mass="76396">MSEYDVQLGGSLKLKGVIDGSIKKKKKKSSKSKEKERTDIARSRLQETGLQNDSGSNGLTRNEGEASFVGSTKTEAEKRFEAVQRERLAKKIVKVANKTHKERVNEFNNKLEALSEHHDIPKPFKMASLGRGDEIKKGHICPPSTATHPADRWETAFIYSFICKFTKLKEEIEGLDTVTDLEEALLFNAPHPILEQILARFMLNLRPQTRNIGTVSAYFTEMFNKGELSIFWDETTSKNIDPFEKGEFFKLEWPMKLRVLRQLIEWQLSHSTDIKGLIDRAWGVVHMKHKKTNQEIAQEAQQLPEDDPHSRKNLILVPLGHDAKKTRYWAVDASPRLYISTNPWKVSATFTKVSSTKEEYLKVIEDLKENSPPPPKSGTKRPKSDAAHFALIKLLESRIELVDLELQRIAKSKKKVLQKQIAAAQMAEISLRGPRTRRSSKKPDYVYFNGEDEEEEEDDFIDDTYEDRMDDEADFINDDAMSDEDDYNNGFGGSRSRPRRAAALAGTEKRRSTRTGASSSRASGLQSEWRGERRSARLGGNAEQGVEYQPPNKRTRTNSSATPSLHDEIMELDIQPPDIPKAATLRPNEIAVPEVAGKKKSKFWFYALEPIPGAAVIPERSRAETSAIGLSGTADSTSITSTVPDSEAKMETNTDPTSPHRNGLQNGEADSIPPLSFAAS</sequence>
<dbReference type="InterPro" id="IPR013865">
    <property type="entry name" value="FAM32A"/>
</dbReference>
<dbReference type="PANTHER" id="PTHR42107:SF1">
    <property type="entry name" value="WHIM1 DOMAIN-CONTAINING PROTEIN"/>
    <property type="match status" value="1"/>
</dbReference>
<feature type="region of interest" description="Disordered" evidence="1">
    <location>
        <begin position="19"/>
        <end position="71"/>
    </location>
</feature>
<feature type="region of interest" description="Disordered" evidence="1">
    <location>
        <begin position="627"/>
        <end position="680"/>
    </location>
</feature>
<feature type="compositionally biased region" description="Acidic residues" evidence="1">
    <location>
        <begin position="477"/>
        <end position="487"/>
    </location>
</feature>
<dbReference type="PANTHER" id="PTHR42107">
    <property type="entry name" value="YALI0D24453P"/>
    <property type="match status" value="1"/>
</dbReference>
<feature type="compositionally biased region" description="Polar residues" evidence="1">
    <location>
        <begin position="46"/>
        <end position="60"/>
    </location>
</feature>
<protein>
    <recommendedName>
        <fullName evidence="4">WHIM1 domain-containing protein</fullName>
    </recommendedName>
</protein>
<dbReference type="Pfam" id="PF08555">
    <property type="entry name" value="FAM32A"/>
    <property type="match status" value="1"/>
</dbReference>
<comment type="caution">
    <text evidence="2">The sequence shown here is derived from an EMBL/GenBank/DDBJ whole genome shotgun (WGS) entry which is preliminary data.</text>
</comment>
<feature type="compositionally biased region" description="Polar residues" evidence="1">
    <location>
        <begin position="633"/>
        <end position="644"/>
    </location>
</feature>
<proteinExistence type="predicted"/>
<name>A0AAV5A558_9AGAM</name>
<dbReference type="EMBL" id="BPWL01000004">
    <property type="protein sequence ID" value="GJJ09707.1"/>
    <property type="molecule type" value="Genomic_DNA"/>
</dbReference>
<accession>A0AAV5A558</accession>
<feature type="compositionally biased region" description="Low complexity" evidence="1">
    <location>
        <begin position="514"/>
        <end position="524"/>
    </location>
</feature>
<dbReference type="Proteomes" id="UP001050691">
    <property type="component" value="Unassembled WGS sequence"/>
</dbReference>
<evidence type="ECO:0000313" key="3">
    <source>
        <dbReference type="Proteomes" id="UP001050691"/>
    </source>
</evidence>
<evidence type="ECO:0000256" key="1">
    <source>
        <dbReference type="SAM" id="MobiDB-lite"/>
    </source>
</evidence>